<sequence>MAEIFEFSDRGELLSQIEDGLRQFNARANPDIATDDFGFAAKNAQDELIGGVWVRARMGAAEIDTLWVADGNKDKGLGSKLLRKAEAEAIVRGASLIHLNTFDFQAPRFYQKHGYEIFGEICFPNGTTKFWMKKQVGII</sequence>
<dbReference type="InterPro" id="IPR016181">
    <property type="entry name" value="Acyl_CoA_acyltransferase"/>
</dbReference>
<dbReference type="CDD" id="cd04301">
    <property type="entry name" value="NAT_SF"/>
    <property type="match status" value="1"/>
</dbReference>
<dbReference type="PROSITE" id="PS51186">
    <property type="entry name" value="GNAT"/>
    <property type="match status" value="1"/>
</dbReference>
<evidence type="ECO:0000259" key="1">
    <source>
        <dbReference type="PROSITE" id="PS51186"/>
    </source>
</evidence>
<dbReference type="Proteomes" id="UP001161405">
    <property type="component" value="Unassembled WGS sequence"/>
</dbReference>
<dbReference type="Gene3D" id="3.40.630.30">
    <property type="match status" value="1"/>
</dbReference>
<proteinExistence type="predicted"/>
<name>A0ABQ5USJ0_9HYPH</name>
<dbReference type="RefSeq" id="WP_284365048.1">
    <property type="nucleotide sequence ID" value="NZ_BSNI01000002.1"/>
</dbReference>
<reference evidence="2" key="1">
    <citation type="journal article" date="2014" name="Int. J. Syst. Evol. Microbiol.">
        <title>Complete genome of a new Firmicutes species belonging to the dominant human colonic microbiota ('Ruminococcus bicirculans') reveals two chromosomes and a selective capacity to utilize plant glucans.</title>
        <authorList>
            <consortium name="NISC Comparative Sequencing Program"/>
            <person name="Wegmann U."/>
            <person name="Louis P."/>
            <person name="Goesmann A."/>
            <person name="Henrissat B."/>
            <person name="Duncan S.H."/>
            <person name="Flint H.J."/>
        </authorList>
    </citation>
    <scope>NUCLEOTIDE SEQUENCE</scope>
    <source>
        <strain evidence="2">NBRC 107169</strain>
    </source>
</reference>
<dbReference type="SUPFAM" id="SSF55729">
    <property type="entry name" value="Acyl-CoA N-acyltransferases (Nat)"/>
    <property type="match status" value="1"/>
</dbReference>
<accession>A0ABQ5USJ0</accession>
<feature type="domain" description="N-acetyltransferase" evidence="1">
    <location>
        <begin position="1"/>
        <end position="137"/>
    </location>
</feature>
<keyword evidence="3" id="KW-1185">Reference proteome</keyword>
<dbReference type="EMBL" id="BSNI01000002">
    <property type="protein sequence ID" value="GLQ18251.1"/>
    <property type="molecule type" value="Genomic_DNA"/>
</dbReference>
<protein>
    <submittedName>
        <fullName evidence="2">N-acetyltransferase</fullName>
    </submittedName>
</protein>
<evidence type="ECO:0000313" key="3">
    <source>
        <dbReference type="Proteomes" id="UP001161405"/>
    </source>
</evidence>
<organism evidence="2 3">
    <name type="scientific">Maritalea porphyrae</name>
    <dbReference type="NCBI Taxonomy" id="880732"/>
    <lineage>
        <taxon>Bacteria</taxon>
        <taxon>Pseudomonadati</taxon>
        <taxon>Pseudomonadota</taxon>
        <taxon>Alphaproteobacteria</taxon>
        <taxon>Hyphomicrobiales</taxon>
        <taxon>Devosiaceae</taxon>
        <taxon>Maritalea</taxon>
    </lineage>
</organism>
<dbReference type="InterPro" id="IPR000182">
    <property type="entry name" value="GNAT_dom"/>
</dbReference>
<dbReference type="Pfam" id="PF13508">
    <property type="entry name" value="Acetyltransf_7"/>
    <property type="match status" value="1"/>
</dbReference>
<comment type="caution">
    <text evidence="2">The sequence shown here is derived from an EMBL/GenBank/DDBJ whole genome shotgun (WGS) entry which is preliminary data.</text>
</comment>
<reference evidence="2" key="2">
    <citation type="submission" date="2023-01" db="EMBL/GenBank/DDBJ databases">
        <title>Draft genome sequence of Maritalea porphyrae strain NBRC 107169.</title>
        <authorList>
            <person name="Sun Q."/>
            <person name="Mori K."/>
        </authorList>
    </citation>
    <scope>NUCLEOTIDE SEQUENCE</scope>
    <source>
        <strain evidence="2">NBRC 107169</strain>
    </source>
</reference>
<evidence type="ECO:0000313" key="2">
    <source>
        <dbReference type="EMBL" id="GLQ18251.1"/>
    </source>
</evidence>
<gene>
    <name evidence="2" type="ORF">GCM10007879_25000</name>
</gene>